<dbReference type="Gene3D" id="3.30.40.10">
    <property type="entry name" value="Zinc/RING finger domain, C3HC4 (zinc finger)"/>
    <property type="match status" value="1"/>
</dbReference>
<dbReference type="OrthoDB" id="524326at2759"/>
<dbReference type="CDD" id="cd22584">
    <property type="entry name" value="Rcat_RBR_unk"/>
    <property type="match status" value="1"/>
</dbReference>
<dbReference type="InterPro" id="IPR000261">
    <property type="entry name" value="EH_dom"/>
</dbReference>
<dbReference type="PROSITE" id="PS00518">
    <property type="entry name" value="ZF_RING_1"/>
    <property type="match status" value="1"/>
</dbReference>
<evidence type="ECO:0000313" key="13">
    <source>
        <dbReference type="EMBL" id="KIM88114.1"/>
    </source>
</evidence>
<sequence>MTSFTPSSAELGLVTQIIAKADSQKLGLLTGDAALKVFEGTKLPPTILREIWSIADEGNNGWLAHKEVAIAVRLMGWAQKGEVVTKALINKPGPLPTIEGIQTPCPQQNTGILLSPTAPFVLPVLTLEDKAKYMGLFQSCKPKDGLLSSQQARDVFMKFMPAGEMLDQIWDLAAQNRDSLGATDFAIGMHLIKASMSGQFSCTPPTSISPLYEQVSGSETVSRGTDHSGHFSSRPSSARTAPQYGSSTLQAPTNGLKGPPPILPSTRPTAPVQVPITFGHATSQFSTGQPAWDISAAGNTSVAMPFATLDLLQANHIEGDVAVPFMLQSNLPVDNDDILASLPQGIVPPPMLGNATTFSGPPPQVPVNTLWGGTASPFVPPVPAQKQFSPRPMSPLASGVSSSSHNLIDNELTARLAPLREQSGIAPDDQFQLNLANASLRTAKAECDELKEALAKRAAQISSLQDRLYSANTAKENGEQLLSVQKSEIQKTREELRRAEGDLNVLRFEKEETETSFQTLRAEITDLKFQNSRLGSENKRLETVMSRMANEYREERRKIMQSSRNRESMFLRQASGSAGIANAVAGPSHITFQQFQPSPAYSPHISLYWNSIPREHSVHPPNQRSSKSTVAALKRRESDERRLREQQEELAKNIQCLFECGVCMDEHPEDYVTLLDPCGHKFCRDCIRNHIGAKLAEHYFPVLCPVCMAEEGKSDPGVITDIVAKQAGITEQQYETWLELEMAEFSVPLHCRECERSFSVDRQDLEDTDTISCPLQECNHVWCKLCQQSISQDGPEHSCDGQAELDHLMQQRGWKYCPNCKTPIEKGMGCNHMTCISPGCNTHFCYKCGDSIIKSSLPSEINAATSAHFRSCNMFEDVSEDEDDGDYVSEDEDDDQ</sequence>
<dbReference type="InterPro" id="IPR001841">
    <property type="entry name" value="Znf_RING"/>
</dbReference>
<dbReference type="InterPro" id="IPR044066">
    <property type="entry name" value="TRIAD_supradom"/>
</dbReference>
<dbReference type="InParanoid" id="A0A0C3G8R1"/>
<reference evidence="13 14" key="1">
    <citation type="submission" date="2014-04" db="EMBL/GenBank/DDBJ databases">
        <authorList>
            <consortium name="DOE Joint Genome Institute"/>
            <person name="Kuo A."/>
            <person name="Tarkka M."/>
            <person name="Buscot F."/>
            <person name="Kohler A."/>
            <person name="Nagy L.G."/>
            <person name="Floudas D."/>
            <person name="Copeland A."/>
            <person name="Barry K.W."/>
            <person name="Cichocki N."/>
            <person name="Veneault-Fourrey C."/>
            <person name="LaButti K."/>
            <person name="Lindquist E.A."/>
            <person name="Lipzen A."/>
            <person name="Lundell T."/>
            <person name="Morin E."/>
            <person name="Murat C."/>
            <person name="Sun H."/>
            <person name="Tunlid A."/>
            <person name="Henrissat B."/>
            <person name="Grigoriev I.V."/>
            <person name="Hibbett D.S."/>
            <person name="Martin F."/>
            <person name="Nordberg H.P."/>
            <person name="Cantor M.N."/>
            <person name="Hua S.X."/>
        </authorList>
    </citation>
    <scope>NUCLEOTIDE SEQUENCE [LARGE SCALE GENOMIC DNA]</scope>
    <source>
        <strain evidence="13 14">F 1598</strain>
    </source>
</reference>
<feature type="domain" description="RING-type" evidence="12">
    <location>
        <begin position="656"/>
        <end position="876"/>
    </location>
</feature>
<keyword evidence="14" id="KW-1185">Reference proteome</keyword>
<feature type="compositionally biased region" description="Polar residues" evidence="9">
    <location>
        <begin position="620"/>
        <end position="629"/>
    </location>
</feature>
<evidence type="ECO:0000256" key="4">
    <source>
        <dbReference type="ARBA" id="ARBA00022771"/>
    </source>
</evidence>
<feature type="compositionally biased region" description="Polar residues" evidence="9">
    <location>
        <begin position="211"/>
        <end position="223"/>
    </location>
</feature>
<dbReference type="InterPro" id="IPR017907">
    <property type="entry name" value="Znf_RING_CS"/>
</dbReference>
<dbReference type="SMART" id="SM00027">
    <property type="entry name" value="EH"/>
    <property type="match status" value="2"/>
</dbReference>
<dbReference type="InterPro" id="IPR013083">
    <property type="entry name" value="Znf_RING/FYVE/PHD"/>
</dbReference>
<evidence type="ECO:0000313" key="14">
    <source>
        <dbReference type="Proteomes" id="UP000054166"/>
    </source>
</evidence>
<dbReference type="GO" id="GO:0016197">
    <property type="term" value="P:endosomal transport"/>
    <property type="evidence" value="ECO:0007669"/>
    <property type="project" value="TreeGrafter"/>
</dbReference>
<dbReference type="SMART" id="SM00184">
    <property type="entry name" value="RING"/>
    <property type="match status" value="2"/>
</dbReference>
<dbReference type="InterPro" id="IPR011992">
    <property type="entry name" value="EF-hand-dom_pair"/>
</dbReference>
<keyword evidence="8" id="KW-0175">Coiled coil</keyword>
<dbReference type="HOGENOM" id="CLU_305670_0_0_1"/>
<evidence type="ECO:0000256" key="8">
    <source>
        <dbReference type="SAM" id="Coils"/>
    </source>
</evidence>
<feature type="coiled-coil region" evidence="8">
    <location>
        <begin position="433"/>
        <end position="509"/>
    </location>
</feature>
<dbReference type="PANTHER" id="PTHR11216">
    <property type="entry name" value="EH DOMAIN"/>
    <property type="match status" value="1"/>
</dbReference>
<evidence type="ECO:0000259" key="11">
    <source>
        <dbReference type="PROSITE" id="PS50089"/>
    </source>
</evidence>
<dbReference type="SUPFAM" id="SSF47473">
    <property type="entry name" value="EF-hand"/>
    <property type="match status" value="2"/>
</dbReference>
<dbReference type="Proteomes" id="UP000054166">
    <property type="component" value="Unassembled WGS sequence"/>
</dbReference>
<keyword evidence="6" id="KW-0862">Zinc</keyword>
<feature type="domain" description="EH" evidence="10">
    <location>
        <begin position="129"/>
        <end position="208"/>
    </location>
</feature>
<dbReference type="STRING" id="765440.A0A0C3G8R1"/>
<feature type="domain" description="EH" evidence="10">
    <location>
        <begin position="10"/>
        <end position="97"/>
    </location>
</feature>
<evidence type="ECO:0000256" key="2">
    <source>
        <dbReference type="ARBA" id="ARBA00022723"/>
    </source>
</evidence>
<feature type="region of interest" description="Disordered" evidence="9">
    <location>
        <begin position="616"/>
        <end position="644"/>
    </location>
</feature>
<feature type="compositionally biased region" description="Polar residues" evidence="9">
    <location>
        <begin position="230"/>
        <end position="253"/>
    </location>
</feature>
<dbReference type="Pfam" id="PF12763">
    <property type="entry name" value="EH"/>
    <property type="match status" value="2"/>
</dbReference>
<feature type="domain" description="RING-type" evidence="11">
    <location>
        <begin position="660"/>
        <end position="707"/>
    </location>
</feature>
<keyword evidence="5" id="KW-0833">Ubl conjugation pathway</keyword>
<keyword evidence="1" id="KW-0808">Transferase</keyword>
<evidence type="ECO:0000256" key="3">
    <source>
        <dbReference type="ARBA" id="ARBA00022737"/>
    </source>
</evidence>
<evidence type="ECO:0000259" key="12">
    <source>
        <dbReference type="PROSITE" id="PS51873"/>
    </source>
</evidence>
<dbReference type="GO" id="GO:0006897">
    <property type="term" value="P:endocytosis"/>
    <property type="evidence" value="ECO:0007669"/>
    <property type="project" value="TreeGrafter"/>
</dbReference>
<keyword evidence="2" id="KW-0479">Metal-binding</keyword>
<evidence type="ECO:0000256" key="9">
    <source>
        <dbReference type="SAM" id="MobiDB-lite"/>
    </source>
</evidence>
<proteinExistence type="predicted"/>
<evidence type="ECO:0000259" key="10">
    <source>
        <dbReference type="PROSITE" id="PS50031"/>
    </source>
</evidence>
<organism evidence="13 14">
    <name type="scientific">Piloderma croceum (strain F 1598)</name>
    <dbReference type="NCBI Taxonomy" id="765440"/>
    <lineage>
        <taxon>Eukaryota</taxon>
        <taxon>Fungi</taxon>
        <taxon>Dikarya</taxon>
        <taxon>Basidiomycota</taxon>
        <taxon>Agaricomycotina</taxon>
        <taxon>Agaricomycetes</taxon>
        <taxon>Agaricomycetidae</taxon>
        <taxon>Atheliales</taxon>
        <taxon>Atheliaceae</taxon>
        <taxon>Piloderma</taxon>
    </lineage>
</organism>
<dbReference type="Gene3D" id="1.10.287.1490">
    <property type="match status" value="1"/>
</dbReference>
<name>A0A0C3G8R1_PILCF</name>
<dbReference type="GO" id="GO:0016740">
    <property type="term" value="F:transferase activity"/>
    <property type="evidence" value="ECO:0007669"/>
    <property type="project" value="UniProtKB-KW"/>
</dbReference>
<feature type="region of interest" description="Disordered" evidence="9">
    <location>
        <begin position="385"/>
        <end position="404"/>
    </location>
</feature>
<gene>
    <name evidence="13" type="ORF">PILCRDRAFT_248113</name>
</gene>
<dbReference type="GO" id="GO:0005886">
    <property type="term" value="C:plasma membrane"/>
    <property type="evidence" value="ECO:0007669"/>
    <property type="project" value="TreeGrafter"/>
</dbReference>
<dbReference type="AlphaFoldDB" id="A0A0C3G8R1"/>
<dbReference type="Pfam" id="PF13639">
    <property type="entry name" value="zf-RING_2"/>
    <property type="match status" value="1"/>
</dbReference>
<feature type="compositionally biased region" description="Basic and acidic residues" evidence="9">
    <location>
        <begin position="634"/>
        <end position="644"/>
    </location>
</feature>
<keyword evidence="3" id="KW-0677">Repeat</keyword>
<dbReference type="EMBL" id="KN832977">
    <property type="protein sequence ID" value="KIM88114.1"/>
    <property type="molecule type" value="Genomic_DNA"/>
</dbReference>
<dbReference type="GO" id="GO:0008270">
    <property type="term" value="F:zinc ion binding"/>
    <property type="evidence" value="ECO:0007669"/>
    <property type="project" value="UniProtKB-KW"/>
</dbReference>
<dbReference type="Pfam" id="PF22191">
    <property type="entry name" value="IBR_1"/>
    <property type="match status" value="1"/>
</dbReference>
<dbReference type="GO" id="GO:0005737">
    <property type="term" value="C:cytoplasm"/>
    <property type="evidence" value="ECO:0007669"/>
    <property type="project" value="TreeGrafter"/>
</dbReference>
<evidence type="ECO:0000256" key="5">
    <source>
        <dbReference type="ARBA" id="ARBA00022786"/>
    </source>
</evidence>
<accession>A0A0C3G8R1</accession>
<dbReference type="SUPFAM" id="SSF57850">
    <property type="entry name" value="RING/U-box"/>
    <property type="match status" value="2"/>
</dbReference>
<reference evidence="14" key="2">
    <citation type="submission" date="2015-01" db="EMBL/GenBank/DDBJ databases">
        <title>Evolutionary Origins and Diversification of the Mycorrhizal Mutualists.</title>
        <authorList>
            <consortium name="DOE Joint Genome Institute"/>
            <consortium name="Mycorrhizal Genomics Consortium"/>
            <person name="Kohler A."/>
            <person name="Kuo A."/>
            <person name="Nagy L.G."/>
            <person name="Floudas D."/>
            <person name="Copeland A."/>
            <person name="Barry K.W."/>
            <person name="Cichocki N."/>
            <person name="Veneault-Fourrey C."/>
            <person name="LaButti K."/>
            <person name="Lindquist E.A."/>
            <person name="Lipzen A."/>
            <person name="Lundell T."/>
            <person name="Morin E."/>
            <person name="Murat C."/>
            <person name="Riley R."/>
            <person name="Ohm R."/>
            <person name="Sun H."/>
            <person name="Tunlid A."/>
            <person name="Henrissat B."/>
            <person name="Grigoriev I.V."/>
            <person name="Hibbett D.S."/>
            <person name="Martin F."/>
        </authorList>
    </citation>
    <scope>NUCLEOTIDE SEQUENCE [LARGE SCALE GENOMIC DNA]</scope>
    <source>
        <strain evidence="14">F 1598</strain>
    </source>
</reference>
<dbReference type="Gene3D" id="1.10.238.10">
    <property type="entry name" value="EF-hand"/>
    <property type="match status" value="2"/>
</dbReference>
<keyword evidence="4 7" id="KW-0863">Zinc-finger</keyword>
<evidence type="ECO:0000256" key="1">
    <source>
        <dbReference type="ARBA" id="ARBA00022679"/>
    </source>
</evidence>
<evidence type="ECO:0008006" key="15">
    <source>
        <dbReference type="Google" id="ProtNLM"/>
    </source>
</evidence>
<protein>
    <recommendedName>
        <fullName evidence="15">RING-type domain-containing protein</fullName>
    </recommendedName>
</protein>
<evidence type="ECO:0000256" key="7">
    <source>
        <dbReference type="PROSITE-ProRule" id="PRU00175"/>
    </source>
</evidence>
<dbReference type="PROSITE" id="PS50031">
    <property type="entry name" value="EH"/>
    <property type="match status" value="2"/>
</dbReference>
<dbReference type="PROSITE" id="PS51873">
    <property type="entry name" value="TRIAD"/>
    <property type="match status" value="1"/>
</dbReference>
<feature type="region of interest" description="Disordered" evidence="9">
    <location>
        <begin position="211"/>
        <end position="269"/>
    </location>
</feature>
<dbReference type="Gene3D" id="1.20.120.1750">
    <property type="match status" value="1"/>
</dbReference>
<dbReference type="PANTHER" id="PTHR11216:SF170">
    <property type="entry name" value="DYNAMIN ASSOCIATED PROTEIN 160, ISOFORM D"/>
    <property type="match status" value="1"/>
</dbReference>
<dbReference type="FunCoup" id="A0A0C3G8R1">
    <property type="interactions" value="4"/>
</dbReference>
<evidence type="ECO:0000256" key="6">
    <source>
        <dbReference type="ARBA" id="ARBA00022833"/>
    </source>
</evidence>
<dbReference type="PROSITE" id="PS50089">
    <property type="entry name" value="ZF_RING_2"/>
    <property type="match status" value="1"/>
</dbReference>